<sequence length="263" mass="29225">MFSQLDPSAPPSKYWLMLESRAIGEFGLCCAVAPLLLQFAPSGDGHPVLVLPGFIASDLSTKPLRMFLRNRGYQAHGWSLGTNLGPREGVEDNMRKRLESLAERYGQKVSVIGWSLGGIFARELARQAPELVRSVITLGSPFAGEPHANHGWKCYEKLSGRKADDWPNRDLMKQPPPVPATAIYTRTDGVVNWQGCLEQMSATSENIEVESSHCGLAHHPAVMFAIADRLAQAEGQWRPFDHESGLRRFVYRDPNRGDRFVNA</sequence>
<gene>
    <name evidence="3" type="ORF">BG57_11405</name>
    <name evidence="2" type="ORF">GCM10010985_33170</name>
</gene>
<comment type="caution">
    <text evidence="3">The sequence shown here is derived from an EMBL/GenBank/DDBJ whole genome shotgun (WGS) entry which is preliminary data.</text>
</comment>
<evidence type="ECO:0000313" key="5">
    <source>
        <dbReference type="Proteomes" id="UP000597138"/>
    </source>
</evidence>
<dbReference type="Gene3D" id="3.40.50.1820">
    <property type="entry name" value="alpha/beta hydrolase"/>
    <property type="match status" value="1"/>
</dbReference>
<dbReference type="AlphaFoldDB" id="A0A069P8H8"/>
<dbReference type="PANTHER" id="PTHR37946">
    <property type="entry name" value="SLL1969 PROTEIN"/>
    <property type="match status" value="1"/>
</dbReference>
<feature type="domain" description="AB hydrolase-1" evidence="1">
    <location>
        <begin position="107"/>
        <end position="147"/>
    </location>
</feature>
<dbReference type="GO" id="GO:0016787">
    <property type="term" value="F:hydrolase activity"/>
    <property type="evidence" value="ECO:0007669"/>
    <property type="project" value="UniProtKB-KW"/>
</dbReference>
<proteinExistence type="predicted"/>
<dbReference type="InterPro" id="IPR000073">
    <property type="entry name" value="AB_hydrolase_1"/>
</dbReference>
<dbReference type="SUPFAM" id="SSF53474">
    <property type="entry name" value="alpha/beta-Hydrolases"/>
    <property type="match status" value="1"/>
</dbReference>
<dbReference type="eggNOG" id="COG1075">
    <property type="taxonomic scope" value="Bacteria"/>
</dbReference>
<dbReference type="EMBL" id="JFHE01000002">
    <property type="protein sequence ID" value="KDR36953.1"/>
    <property type="molecule type" value="Genomic_DNA"/>
</dbReference>
<keyword evidence="3" id="KW-0378">Hydrolase</keyword>
<evidence type="ECO:0000313" key="4">
    <source>
        <dbReference type="Proteomes" id="UP000027439"/>
    </source>
</evidence>
<reference evidence="2" key="4">
    <citation type="submission" date="2024-05" db="EMBL/GenBank/DDBJ databases">
        <authorList>
            <person name="Sun Q."/>
            <person name="Zhou Y."/>
        </authorList>
    </citation>
    <scope>NUCLEOTIDE SEQUENCE</scope>
    <source>
        <strain evidence="2">CGMCC 1.11013</strain>
    </source>
</reference>
<keyword evidence="5" id="KW-1185">Reference proteome</keyword>
<dbReference type="EMBL" id="BMEG01000005">
    <property type="protein sequence ID" value="GGD75998.1"/>
    <property type="molecule type" value="Genomic_DNA"/>
</dbReference>
<dbReference type="Proteomes" id="UP000027439">
    <property type="component" value="Unassembled WGS sequence"/>
</dbReference>
<dbReference type="PANTHER" id="PTHR37946:SF1">
    <property type="entry name" value="SLL1969 PROTEIN"/>
    <property type="match status" value="1"/>
</dbReference>
<evidence type="ECO:0000313" key="3">
    <source>
        <dbReference type="EMBL" id="KDR36953.1"/>
    </source>
</evidence>
<dbReference type="OrthoDB" id="345573at2"/>
<organism evidence="3 4">
    <name type="scientific">Caballeronia grimmiae</name>
    <dbReference type="NCBI Taxonomy" id="1071679"/>
    <lineage>
        <taxon>Bacteria</taxon>
        <taxon>Pseudomonadati</taxon>
        <taxon>Pseudomonadota</taxon>
        <taxon>Betaproteobacteria</taxon>
        <taxon>Burkholderiales</taxon>
        <taxon>Burkholderiaceae</taxon>
        <taxon>Caballeronia</taxon>
    </lineage>
</organism>
<reference evidence="5" key="3">
    <citation type="journal article" date="2019" name="Int. J. Syst. Evol. Microbiol.">
        <title>The Global Catalogue of Microorganisms (GCM) 10K type strain sequencing project: providing services to taxonomists for standard genome sequencing and annotation.</title>
        <authorList>
            <consortium name="The Broad Institute Genomics Platform"/>
            <consortium name="The Broad Institute Genome Sequencing Center for Infectious Disease"/>
            <person name="Wu L."/>
            <person name="Ma J."/>
        </authorList>
    </citation>
    <scope>NUCLEOTIDE SEQUENCE [LARGE SCALE GENOMIC DNA]</scope>
    <source>
        <strain evidence="5">CGMCC 1.11013</strain>
    </source>
</reference>
<reference evidence="2" key="1">
    <citation type="journal article" date="2014" name="Int. J. Syst. Evol. Microbiol.">
        <title>Complete genome of a new Firmicutes species belonging to the dominant human colonic microbiota ('Ruminococcus bicirculans') reveals two chromosomes and a selective capacity to utilize plant glucans.</title>
        <authorList>
            <consortium name="NISC Comparative Sequencing Program"/>
            <person name="Wegmann U."/>
            <person name="Louis P."/>
            <person name="Goesmann A."/>
            <person name="Henrissat B."/>
            <person name="Duncan S.H."/>
            <person name="Flint H.J."/>
        </authorList>
    </citation>
    <scope>NUCLEOTIDE SEQUENCE</scope>
    <source>
        <strain evidence="2">CGMCC 1.11013</strain>
    </source>
</reference>
<accession>A0A069P8H8</accession>
<reference evidence="3 4" key="2">
    <citation type="submission" date="2014-03" db="EMBL/GenBank/DDBJ databases">
        <title>Draft Genome Sequences of Four Burkholderia Strains.</title>
        <authorList>
            <person name="Liu X.Y."/>
            <person name="Li C.X."/>
            <person name="Xu J.H."/>
        </authorList>
    </citation>
    <scope>NUCLEOTIDE SEQUENCE [LARGE SCALE GENOMIC DNA]</scope>
    <source>
        <strain evidence="3 4">R27</strain>
    </source>
</reference>
<evidence type="ECO:0000313" key="2">
    <source>
        <dbReference type="EMBL" id="GGD75998.1"/>
    </source>
</evidence>
<dbReference type="Pfam" id="PF00561">
    <property type="entry name" value="Abhydrolase_1"/>
    <property type="match status" value="1"/>
</dbReference>
<name>A0A069P8H8_9BURK</name>
<protein>
    <submittedName>
        <fullName evidence="3">Alpha/beta hydrolase</fullName>
    </submittedName>
</protein>
<evidence type="ECO:0000259" key="1">
    <source>
        <dbReference type="Pfam" id="PF00561"/>
    </source>
</evidence>
<dbReference type="RefSeq" id="WP_035960278.1">
    <property type="nucleotide sequence ID" value="NZ_BMEG01000005.1"/>
</dbReference>
<dbReference type="InterPro" id="IPR029058">
    <property type="entry name" value="AB_hydrolase_fold"/>
</dbReference>
<dbReference type="STRING" id="1071679.BG57_11405"/>
<dbReference type="Proteomes" id="UP000597138">
    <property type="component" value="Unassembled WGS sequence"/>
</dbReference>